<reference evidence="2 3" key="1">
    <citation type="submission" date="2019-05" db="EMBL/GenBank/DDBJ databases">
        <title>Georgenia *** sp. nov., and Georgenia *** sp. nov., isolated from the intestinal contents of plateau pika (Ochotona curzoniae) in the Qinghai-Tibet plateau of China.</title>
        <authorList>
            <person name="Tian Z."/>
        </authorList>
    </citation>
    <scope>NUCLEOTIDE SEQUENCE [LARGE SCALE GENOMIC DNA]</scope>
    <source>
        <strain evidence="2 3">Z294</strain>
    </source>
</reference>
<gene>
    <name evidence="2" type="ORF">FE251_12870</name>
</gene>
<dbReference type="PANTHER" id="PTHR37422:SF13">
    <property type="entry name" value="LIPOPOLYSACCHARIDE BIOSYNTHESIS PROTEIN PA4999-RELATED"/>
    <property type="match status" value="1"/>
</dbReference>
<feature type="transmembrane region" description="Helical" evidence="1">
    <location>
        <begin position="322"/>
        <end position="345"/>
    </location>
</feature>
<keyword evidence="1" id="KW-1133">Transmembrane helix</keyword>
<keyword evidence="1" id="KW-0812">Transmembrane</keyword>
<dbReference type="RefSeq" id="WP_139948996.1">
    <property type="nucleotide sequence ID" value="NZ_CP040899.1"/>
</dbReference>
<protein>
    <recommendedName>
        <fullName evidence="4">O-antigen ligase domain-containing protein</fullName>
    </recommendedName>
</protein>
<keyword evidence="3" id="KW-1185">Reference proteome</keyword>
<feature type="transmembrane region" description="Helical" evidence="1">
    <location>
        <begin position="169"/>
        <end position="187"/>
    </location>
</feature>
<feature type="transmembrane region" description="Helical" evidence="1">
    <location>
        <begin position="239"/>
        <end position="261"/>
    </location>
</feature>
<feature type="transmembrane region" description="Helical" evidence="1">
    <location>
        <begin position="107"/>
        <end position="127"/>
    </location>
</feature>
<feature type="transmembrane region" description="Helical" evidence="1">
    <location>
        <begin position="81"/>
        <end position="100"/>
    </location>
</feature>
<evidence type="ECO:0000256" key="1">
    <source>
        <dbReference type="SAM" id="Phobius"/>
    </source>
</evidence>
<dbReference type="EMBL" id="CP040899">
    <property type="protein sequence ID" value="QDB80176.1"/>
    <property type="molecule type" value="Genomic_DNA"/>
</dbReference>
<organism evidence="2 3">
    <name type="scientific">Georgenia wutianyii</name>
    <dbReference type="NCBI Taxonomy" id="2585135"/>
    <lineage>
        <taxon>Bacteria</taxon>
        <taxon>Bacillati</taxon>
        <taxon>Actinomycetota</taxon>
        <taxon>Actinomycetes</taxon>
        <taxon>Micrococcales</taxon>
        <taxon>Bogoriellaceae</taxon>
        <taxon>Georgenia</taxon>
    </lineage>
</organism>
<dbReference type="Proteomes" id="UP000313948">
    <property type="component" value="Chromosome"/>
</dbReference>
<dbReference type="PANTHER" id="PTHR37422">
    <property type="entry name" value="TEICHURONIC ACID BIOSYNTHESIS PROTEIN TUAE"/>
    <property type="match status" value="1"/>
</dbReference>
<proteinExistence type="predicted"/>
<dbReference type="InterPro" id="IPR051533">
    <property type="entry name" value="WaaL-like"/>
</dbReference>
<feature type="transmembrane region" description="Helical" evidence="1">
    <location>
        <begin position="133"/>
        <end position="157"/>
    </location>
</feature>
<feature type="transmembrane region" description="Helical" evidence="1">
    <location>
        <begin position="199"/>
        <end position="232"/>
    </location>
</feature>
<feature type="transmembrane region" description="Helical" evidence="1">
    <location>
        <begin position="20"/>
        <end position="38"/>
    </location>
</feature>
<evidence type="ECO:0000313" key="3">
    <source>
        <dbReference type="Proteomes" id="UP000313948"/>
    </source>
</evidence>
<name>A0ABX5VNU5_9MICO</name>
<accession>A0ABX5VNU5</accession>
<sequence>MTLELARPAAAPTLRAVTLRPFSLVLTFLLLLVSAVAWRRGAFYEGGLDVVVVTKAVLTVVAVGIALLTPRPPGAWGRVRAAPVIWLATYLAISVAGGILNADGLPAAVLAARLALLALALVLVTVTHPWQDVLSALSSAMVILAGVGAVTGVGSLAETGRLYGGIPPLNANVICLLLSVPVLLLFWKALTRVASAREVAAFVPLLAVIWLTGSRTGLSVLLVVLALLFVLTPRVRPPMVAGVVVAATSLLLVAVLTPYVAAFAGRGTLADITTLNSRTVAWSAAADYADTLSQQLFGSGLALKQIPVTALYRNEQILDSSWVSALLQVGYVGSAVLALLVLAALWHAVHLPSPQRLLVAALIVLVTLLGVLESGLFDTAPAFIVLFTATVIAYRLPEPADGRG</sequence>
<feature type="transmembrane region" description="Helical" evidence="1">
    <location>
        <begin position="357"/>
        <end position="374"/>
    </location>
</feature>
<keyword evidence="1" id="KW-0472">Membrane</keyword>
<evidence type="ECO:0008006" key="4">
    <source>
        <dbReference type="Google" id="ProtNLM"/>
    </source>
</evidence>
<feature type="transmembrane region" description="Helical" evidence="1">
    <location>
        <begin position="50"/>
        <end position="69"/>
    </location>
</feature>
<evidence type="ECO:0000313" key="2">
    <source>
        <dbReference type="EMBL" id="QDB80176.1"/>
    </source>
</evidence>